<dbReference type="InterPro" id="IPR028055">
    <property type="entry name" value="YidC/Oxa/ALB_C"/>
</dbReference>
<keyword evidence="8 13" id="KW-1133">Transmembrane helix</keyword>
<feature type="transmembrane region" description="Helical" evidence="13">
    <location>
        <begin position="512"/>
        <end position="537"/>
    </location>
</feature>
<dbReference type="NCBIfam" id="TIGR03593">
    <property type="entry name" value="yidC_nterm"/>
    <property type="match status" value="1"/>
</dbReference>
<evidence type="ECO:0000256" key="7">
    <source>
        <dbReference type="ARBA" id="ARBA00022927"/>
    </source>
</evidence>
<dbReference type="PANTHER" id="PTHR12428">
    <property type="entry name" value="OXA1"/>
    <property type="match status" value="1"/>
</dbReference>
<dbReference type="NCBIfam" id="TIGR03592">
    <property type="entry name" value="yidC_oxa1_cterm"/>
    <property type="match status" value="1"/>
</dbReference>
<feature type="domain" description="Membrane insertase YidC/Oxa/ALB C-terminal" evidence="14">
    <location>
        <begin position="361"/>
        <end position="551"/>
    </location>
</feature>
<evidence type="ECO:0000256" key="4">
    <source>
        <dbReference type="ARBA" id="ARBA00022448"/>
    </source>
</evidence>
<protein>
    <recommendedName>
        <fullName evidence="3 13">Membrane protein insertase YidC</fullName>
    </recommendedName>
    <alternativeName>
        <fullName evidence="12 13">Foldase YidC</fullName>
    </alternativeName>
    <alternativeName>
        <fullName evidence="11 13">Membrane integrase YidC</fullName>
    </alternativeName>
    <alternativeName>
        <fullName evidence="13">Membrane protein YidC</fullName>
    </alternativeName>
</protein>
<dbReference type="Proteomes" id="UP000830055">
    <property type="component" value="Chromosome"/>
</dbReference>
<evidence type="ECO:0000256" key="6">
    <source>
        <dbReference type="ARBA" id="ARBA00022692"/>
    </source>
</evidence>
<evidence type="ECO:0000256" key="5">
    <source>
        <dbReference type="ARBA" id="ARBA00022475"/>
    </source>
</evidence>
<evidence type="ECO:0000256" key="11">
    <source>
        <dbReference type="ARBA" id="ARBA00033245"/>
    </source>
</evidence>
<dbReference type="EMBL" id="AP025516">
    <property type="protein sequence ID" value="BDD85810.1"/>
    <property type="molecule type" value="Genomic_DNA"/>
</dbReference>
<dbReference type="InterPro" id="IPR038221">
    <property type="entry name" value="YidC_periplasmic_sf"/>
</dbReference>
<evidence type="ECO:0000259" key="14">
    <source>
        <dbReference type="Pfam" id="PF02096"/>
    </source>
</evidence>
<keyword evidence="9 13" id="KW-0472">Membrane</keyword>
<comment type="subcellular location">
    <subcellularLocation>
        <location evidence="1">Cell inner membrane</location>
        <topology evidence="1">Multi-pass membrane protein</topology>
    </subcellularLocation>
    <subcellularLocation>
        <location evidence="13">Cell membrane</location>
        <topology evidence="13">Multi-pass membrane protein</topology>
    </subcellularLocation>
</comment>
<keyword evidence="6 13" id="KW-0812">Transmembrane</keyword>
<dbReference type="Pfam" id="PF14849">
    <property type="entry name" value="YidC_periplas"/>
    <property type="match status" value="1"/>
</dbReference>
<comment type="function">
    <text evidence="13">Required for the insertion and/or proper folding and/or complex formation of integral membrane proteins into the membrane. Involved in integration of membrane proteins that insert both dependently and independently of the Sec translocase complex, as well as at least some lipoproteins. Aids folding of multispanning membrane proteins.</text>
</comment>
<dbReference type="InterPro" id="IPR019998">
    <property type="entry name" value="Membr_insert_YidC"/>
</dbReference>
<organism evidence="16 17">
    <name type="scientific">Desulfofustis limnaeus</name>
    <dbReference type="NCBI Taxonomy" id="2740163"/>
    <lineage>
        <taxon>Bacteria</taxon>
        <taxon>Pseudomonadati</taxon>
        <taxon>Thermodesulfobacteriota</taxon>
        <taxon>Desulfobulbia</taxon>
        <taxon>Desulfobulbales</taxon>
        <taxon>Desulfocapsaceae</taxon>
        <taxon>Desulfofustis</taxon>
    </lineage>
</organism>
<dbReference type="PRINTS" id="PR01900">
    <property type="entry name" value="YIDCPROTEIN"/>
</dbReference>
<dbReference type="Pfam" id="PF02096">
    <property type="entry name" value="60KD_IMP"/>
    <property type="match status" value="1"/>
</dbReference>
<feature type="transmembrane region" description="Helical" evidence="13">
    <location>
        <begin position="353"/>
        <end position="379"/>
    </location>
</feature>
<keyword evidence="10 13" id="KW-0143">Chaperone</keyword>
<accession>A0ABN6M115</accession>
<dbReference type="RefSeq" id="WP_284152939.1">
    <property type="nucleotide sequence ID" value="NZ_AP025516.1"/>
</dbReference>
<evidence type="ECO:0000259" key="15">
    <source>
        <dbReference type="Pfam" id="PF14849"/>
    </source>
</evidence>
<feature type="domain" description="Membrane insertase YidC N-terminal" evidence="15">
    <location>
        <begin position="83"/>
        <end position="349"/>
    </location>
</feature>
<evidence type="ECO:0000256" key="3">
    <source>
        <dbReference type="ARBA" id="ARBA00015325"/>
    </source>
</evidence>
<evidence type="ECO:0000256" key="2">
    <source>
        <dbReference type="ARBA" id="ARBA00010527"/>
    </source>
</evidence>
<dbReference type="CDD" id="cd19961">
    <property type="entry name" value="EcYidC-like_peri"/>
    <property type="match status" value="1"/>
</dbReference>
<dbReference type="Gene3D" id="2.70.98.90">
    <property type="match status" value="1"/>
</dbReference>
<reference evidence="16 17" key="1">
    <citation type="submission" date="2022-01" db="EMBL/GenBank/DDBJ databases">
        <title>Desulfofustis limnae sp. nov., a novel mesophilic sulfate-reducing bacterium isolated from marsh soil.</title>
        <authorList>
            <person name="Watanabe M."/>
            <person name="Takahashi A."/>
            <person name="Kojima H."/>
            <person name="Fukui M."/>
        </authorList>
    </citation>
    <scope>NUCLEOTIDE SEQUENCE [LARGE SCALE GENOMIC DNA]</scope>
    <source>
        <strain evidence="16 17">PPLL</strain>
    </source>
</reference>
<gene>
    <name evidence="13 16" type="primary">yidC</name>
    <name evidence="16" type="ORF">DPPLL_01750</name>
</gene>
<dbReference type="PRINTS" id="PR00701">
    <property type="entry name" value="60KDINNERMP"/>
</dbReference>
<evidence type="ECO:0000313" key="16">
    <source>
        <dbReference type="EMBL" id="BDD85810.1"/>
    </source>
</evidence>
<evidence type="ECO:0000256" key="12">
    <source>
        <dbReference type="ARBA" id="ARBA00033342"/>
    </source>
</evidence>
<proteinExistence type="inferred from homology"/>
<dbReference type="InterPro" id="IPR028053">
    <property type="entry name" value="Membr_insert_YidC_N"/>
</dbReference>
<dbReference type="CDD" id="cd20070">
    <property type="entry name" value="5TM_YidC_Alb3"/>
    <property type="match status" value="1"/>
</dbReference>
<keyword evidence="17" id="KW-1185">Reference proteome</keyword>
<dbReference type="HAMAP" id="MF_01810">
    <property type="entry name" value="YidC_type1"/>
    <property type="match status" value="1"/>
</dbReference>
<feature type="transmembrane region" description="Helical" evidence="13">
    <location>
        <begin position="477"/>
        <end position="496"/>
    </location>
</feature>
<comment type="subunit">
    <text evidence="13">Interacts with the Sec translocase complex via SecD. Specifically interacts with transmembrane segments of nascent integral membrane proteins during membrane integration.</text>
</comment>
<evidence type="ECO:0000313" key="17">
    <source>
        <dbReference type="Proteomes" id="UP000830055"/>
    </source>
</evidence>
<evidence type="ECO:0000256" key="10">
    <source>
        <dbReference type="ARBA" id="ARBA00023186"/>
    </source>
</evidence>
<evidence type="ECO:0000256" key="13">
    <source>
        <dbReference type="HAMAP-Rule" id="MF_01810"/>
    </source>
</evidence>
<name>A0ABN6M115_9BACT</name>
<sequence>MDMRRAFLAITLSFIILLGYQYLFVPPAPPPATPTAPTDQAVAPVAPSLSSEQPAAVADSAPLITPGAATERPAEPLRPAKEITVDTDLFTATISEQGGTFTSFVLKHYREELDEDSVGVDLLKSVSNQGLPLAFSWGNALARDNLYTLQTEKVEFDTATGKATIVLQAITPTGLEIVKRYIFVKDNYLIDHSVTVINRSGQVLQGMGTLHQQSLPFVKLTKAGNWLFRGPAYFNSTGLHEVKLKEFEDGPQTVSGDIDWVAYEDTYFMNGIVPASKPVSAIGMNAAGELVSIDLQSSLDTLAPNTEKEYRYQLFYGPKKLSLLKESGANLAKIVNFGWFDVIAKPMLYLLNWFYGLFSNYGVAIILVTVILKALFWPITQKGLKSMKNMQKLQPKMVKIKEKYKNDPTRMNQEMMNLYKTYKVNPLGGCLPMILQIPVFFALYKVLLQSIELRHAPFMLWINDLSAPDRLYLGFDLPYLGGLPVLTLLMGASMFLQQKMTPTTADPTQAKIMLFLPVIFTVMFVNFASGLVLYWFVNNLLSILQQYLINRQRKPAAAATS</sequence>
<dbReference type="NCBIfam" id="NF002353">
    <property type="entry name" value="PRK01318.1-4"/>
    <property type="match status" value="1"/>
</dbReference>
<dbReference type="InterPro" id="IPR001708">
    <property type="entry name" value="YidC/ALB3/OXA1/COX18"/>
</dbReference>
<evidence type="ECO:0000256" key="1">
    <source>
        <dbReference type="ARBA" id="ARBA00004429"/>
    </source>
</evidence>
<keyword evidence="4 13" id="KW-0813">Transport</keyword>
<comment type="similarity">
    <text evidence="2 13">Belongs to the OXA1/ALB3/YidC family. Type 1 subfamily.</text>
</comment>
<dbReference type="PANTHER" id="PTHR12428:SF65">
    <property type="entry name" value="CYTOCHROME C OXIDASE ASSEMBLY PROTEIN COX18, MITOCHONDRIAL"/>
    <property type="match status" value="1"/>
</dbReference>
<dbReference type="InterPro" id="IPR047196">
    <property type="entry name" value="YidC_ALB_C"/>
</dbReference>
<feature type="transmembrane region" description="Helical" evidence="13">
    <location>
        <begin position="424"/>
        <end position="444"/>
    </location>
</feature>
<evidence type="ECO:0000256" key="9">
    <source>
        <dbReference type="ARBA" id="ARBA00023136"/>
    </source>
</evidence>
<evidence type="ECO:0000256" key="8">
    <source>
        <dbReference type="ARBA" id="ARBA00022989"/>
    </source>
</evidence>
<keyword evidence="5 13" id="KW-1003">Cell membrane</keyword>
<keyword evidence="7 13" id="KW-0653">Protein transport</keyword>